<feature type="domain" description="Helicase-associated" evidence="3">
    <location>
        <begin position="776"/>
        <end position="836"/>
    </location>
</feature>
<keyword evidence="5" id="KW-1185">Reference proteome</keyword>
<keyword evidence="1" id="KW-0175">Coiled coil</keyword>
<feature type="compositionally biased region" description="Low complexity" evidence="2">
    <location>
        <begin position="308"/>
        <end position="327"/>
    </location>
</feature>
<feature type="domain" description="Helicase-associated" evidence="3">
    <location>
        <begin position="842"/>
        <end position="902"/>
    </location>
</feature>
<keyword evidence="4" id="KW-0347">Helicase</keyword>
<feature type="region of interest" description="Disordered" evidence="2">
    <location>
        <begin position="180"/>
        <end position="433"/>
    </location>
</feature>
<organism evidence="4 5">
    <name type="scientific">Seminavis robusta</name>
    <dbReference type="NCBI Taxonomy" id="568900"/>
    <lineage>
        <taxon>Eukaryota</taxon>
        <taxon>Sar</taxon>
        <taxon>Stramenopiles</taxon>
        <taxon>Ochrophyta</taxon>
        <taxon>Bacillariophyta</taxon>
        <taxon>Bacillariophyceae</taxon>
        <taxon>Bacillariophycidae</taxon>
        <taxon>Naviculales</taxon>
        <taxon>Naviculaceae</taxon>
        <taxon>Seminavis</taxon>
    </lineage>
</organism>
<accession>A0A9N8DR14</accession>
<feature type="region of interest" description="Disordered" evidence="2">
    <location>
        <begin position="1"/>
        <end position="30"/>
    </location>
</feature>
<dbReference type="PANTHER" id="PTHR33418">
    <property type="entry name" value="HELICASE-ASSOCIATED"/>
    <property type="match status" value="1"/>
</dbReference>
<feature type="compositionally biased region" description="Polar residues" evidence="2">
    <location>
        <begin position="273"/>
        <end position="283"/>
    </location>
</feature>
<dbReference type="InterPro" id="IPR005114">
    <property type="entry name" value="Helicase_assoc"/>
</dbReference>
<name>A0A9N8DR14_9STRA</name>
<dbReference type="OrthoDB" id="93497at2759"/>
<feature type="domain" description="Helicase-associated" evidence="3">
    <location>
        <begin position="436"/>
        <end position="497"/>
    </location>
</feature>
<proteinExistence type="predicted"/>
<feature type="compositionally biased region" description="Low complexity" evidence="2">
    <location>
        <begin position="219"/>
        <end position="232"/>
    </location>
</feature>
<feature type="coiled-coil region" evidence="1">
    <location>
        <begin position="964"/>
        <end position="1002"/>
    </location>
</feature>
<comment type="caution">
    <text evidence="4">The sequence shown here is derived from an EMBL/GenBank/DDBJ whole genome shotgun (WGS) entry which is preliminary data.</text>
</comment>
<feature type="domain" description="Helicase-associated" evidence="3">
    <location>
        <begin position="583"/>
        <end position="640"/>
    </location>
</feature>
<dbReference type="Gene3D" id="6.10.140.530">
    <property type="match status" value="7"/>
</dbReference>
<feature type="domain" description="Helicase-associated" evidence="3">
    <location>
        <begin position="1004"/>
        <end position="1060"/>
    </location>
</feature>
<dbReference type="EMBL" id="CAICTM010000225">
    <property type="protein sequence ID" value="CAB9505289.1"/>
    <property type="molecule type" value="Genomic_DNA"/>
</dbReference>
<evidence type="ECO:0000313" key="4">
    <source>
        <dbReference type="EMBL" id="CAB9505289.1"/>
    </source>
</evidence>
<feature type="region of interest" description="Disordered" evidence="2">
    <location>
        <begin position="1115"/>
        <end position="1142"/>
    </location>
</feature>
<feature type="compositionally biased region" description="Basic and acidic residues" evidence="2">
    <location>
        <begin position="333"/>
        <end position="359"/>
    </location>
</feature>
<keyword evidence="4" id="KW-0067">ATP-binding</keyword>
<feature type="compositionally biased region" description="Polar residues" evidence="2">
    <location>
        <begin position="13"/>
        <end position="30"/>
    </location>
</feature>
<dbReference type="Pfam" id="PF03457">
    <property type="entry name" value="HA"/>
    <property type="match status" value="7"/>
</dbReference>
<evidence type="ECO:0000256" key="1">
    <source>
        <dbReference type="SAM" id="Coils"/>
    </source>
</evidence>
<dbReference type="AlphaFoldDB" id="A0A9N8DR14"/>
<evidence type="ECO:0000256" key="2">
    <source>
        <dbReference type="SAM" id="MobiDB-lite"/>
    </source>
</evidence>
<feature type="compositionally biased region" description="Basic and acidic residues" evidence="2">
    <location>
        <begin position="1133"/>
        <end position="1142"/>
    </location>
</feature>
<gene>
    <name evidence="4" type="ORF">SEMRO_226_G092060.1</name>
</gene>
<feature type="domain" description="Helicase-associated" evidence="3">
    <location>
        <begin position="652"/>
        <end position="712"/>
    </location>
</feature>
<keyword evidence="4" id="KW-0547">Nucleotide-binding</keyword>
<feature type="compositionally biased region" description="Acidic residues" evidence="2">
    <location>
        <begin position="393"/>
        <end position="420"/>
    </location>
</feature>
<protein>
    <submittedName>
        <fullName evidence="4">Helicase</fullName>
    </submittedName>
</protein>
<reference evidence="4" key="1">
    <citation type="submission" date="2020-06" db="EMBL/GenBank/DDBJ databases">
        <authorList>
            <consortium name="Plant Systems Biology data submission"/>
        </authorList>
    </citation>
    <scope>NUCLEOTIDE SEQUENCE</scope>
    <source>
        <strain evidence="4">D6</strain>
    </source>
</reference>
<feature type="domain" description="Helicase-associated" evidence="3">
    <location>
        <begin position="505"/>
        <end position="563"/>
    </location>
</feature>
<evidence type="ECO:0000313" key="5">
    <source>
        <dbReference type="Proteomes" id="UP001153069"/>
    </source>
</evidence>
<dbReference type="PANTHER" id="PTHR33418:SF1">
    <property type="entry name" value="HELICASE-ASSOCIATED DOMAIN-CONTAINING PROTEIN"/>
    <property type="match status" value="1"/>
</dbReference>
<keyword evidence="4" id="KW-0378">Hydrolase</keyword>
<evidence type="ECO:0000259" key="3">
    <source>
        <dbReference type="Pfam" id="PF03457"/>
    </source>
</evidence>
<sequence>MGSRPPTADPVDVTTQAEEGEEATSNAITSSSIVVECPPVRSGVALNGETLLTEDLKKLLLEFPLEITNDKSLRGVVPEGTQFSSLHAALQYIHAALKAKLGPNTAVQFLPGSTGETSTSTGDLKIITIRLEDNQQGLAASTSSTVQLKLQVQAQAASEGTELQDQADLPLVLLECTTSTSIQQATETEPEKDTVTTEPEAPEAPQPTETETKDATPVEAPSPAQETPAETTAAKEPKDAATEDPPADAAKETPAEAPSPATETPAEASATKDTPTQPETTSDPPKDPAATGTNTTDAVEDKKSEVEPSAAGTGTGTGTTPETASEANNATKDMMETDDATKTEKNTETQDDAIKKTQDTADTPVDPDADVDAANKKTARKPTMVNFRKAGEQDEEDNDHQDNINNDDDDDESTSDEEVIAEPQETAGEAQKKRFAEQWQTMLGRLKAYKDTNGDCLVPKDYPLDQSLGSWVHAQRSNYRLKTMPQARIDALEAIAFPWKVRDIQTWETMYERLQVYHQKHGNSDVPRKCESDPRLGRWVQQQRRDYREEKLPHDKVALLENLYFVWRVAATAKGGVRRENMEEWNRMFAKLQQYQLEHGNCLVPREYEKDLELGRWVRQQRTRKSLSDEQKSQLDALGFMWKVPHKKKAQVSFEEMLERLQGFKQRYGDCMVPAIYPEDLPLGRWVQRMRQDYKKNILTDQQIFQMDSLGFTWKCARGRQKINYASDIPNYFQSQEYLLKFNAANGGVVDPNNPLQFQQPPQQDGAIWSPKAAPEFWEAQFQKLKQYQAQNGHCNVPRNHFEDQSLAKFVVAQRSFYHKGQLSEENIQKLESIGFVWRIQRHWEENFQLLKAYYDKHGNTDVPVDYAEDPKLGRWVREQRLFSKRKELSQERLDRMKELGFVWNAPGATSALTKRPKSMTCPKDAPAVVAGLGAVTTAPDATTGVKDESNNGEFGVPVASAALKEKTAKLQQANAKLGADRKNLKIENQELRRKLREAEEKNFWEGRYEQLQVYKDLNGDCLVPTGHSKLGAWVGTQRELYRKGELSQERIELLEKLGFVWERARGRPKKEEGVLRTESEKLMEEEIALQEEKVKLLEARVKLKQGKLKLQLIRDAKPKRKSVPGSSSADGPEAKKARPTI</sequence>
<dbReference type="GO" id="GO:0004386">
    <property type="term" value="F:helicase activity"/>
    <property type="evidence" value="ECO:0007669"/>
    <property type="project" value="UniProtKB-KW"/>
</dbReference>
<dbReference type="Proteomes" id="UP001153069">
    <property type="component" value="Unassembled WGS sequence"/>
</dbReference>
<feature type="compositionally biased region" description="Low complexity" evidence="2">
    <location>
        <begin position="255"/>
        <end position="272"/>
    </location>
</feature>